<dbReference type="GO" id="GO:0030632">
    <property type="term" value="P:D-alanine biosynthetic process"/>
    <property type="evidence" value="ECO:0007669"/>
    <property type="project" value="UniProtKB-UniRule"/>
</dbReference>
<evidence type="ECO:0000313" key="8">
    <source>
        <dbReference type="EMBL" id="PVY93886.1"/>
    </source>
</evidence>
<keyword evidence="3 4" id="KW-0413">Isomerase</keyword>
<feature type="modified residue" description="N6-(pyridoxal phosphate)lysine" evidence="4 5">
    <location>
        <position position="40"/>
    </location>
</feature>
<dbReference type="InterPro" id="IPR001608">
    <property type="entry name" value="Ala_racemase_N"/>
</dbReference>
<reference evidence="8 9" key="1">
    <citation type="submission" date="2018-04" db="EMBL/GenBank/DDBJ databases">
        <title>Genomic Encyclopedia of Type Strains, Phase IV (KMG-IV): sequencing the most valuable type-strain genomes for metagenomic binning, comparative biology and taxonomic classification.</title>
        <authorList>
            <person name="Goeker M."/>
        </authorList>
    </citation>
    <scope>NUCLEOTIDE SEQUENCE [LARGE SCALE GENOMIC DNA]</scope>
    <source>
        <strain evidence="8 9">DSM 20705</strain>
    </source>
</reference>
<dbReference type="Gene3D" id="2.40.37.10">
    <property type="entry name" value="Lyase, Ornithine Decarboxylase, Chain A, domain 1"/>
    <property type="match status" value="1"/>
</dbReference>
<comment type="similarity">
    <text evidence="4">Belongs to the alanine racemase family.</text>
</comment>
<dbReference type="UniPathway" id="UPA00042">
    <property type="reaction ID" value="UER00497"/>
</dbReference>
<dbReference type="GO" id="GO:0008784">
    <property type="term" value="F:alanine racemase activity"/>
    <property type="evidence" value="ECO:0007669"/>
    <property type="project" value="UniProtKB-UniRule"/>
</dbReference>
<dbReference type="GO" id="GO:0030170">
    <property type="term" value="F:pyridoxal phosphate binding"/>
    <property type="evidence" value="ECO:0007669"/>
    <property type="project" value="UniProtKB-UniRule"/>
</dbReference>
<dbReference type="InterPro" id="IPR029066">
    <property type="entry name" value="PLP-binding_barrel"/>
</dbReference>
<name>A0A2U1E1Q5_9FIRM</name>
<feature type="active site" description="Proton acceptor; specific for L-alanine" evidence="4">
    <location>
        <position position="269"/>
    </location>
</feature>
<feature type="domain" description="Alanine racemase C-terminal" evidence="7">
    <location>
        <begin position="248"/>
        <end position="375"/>
    </location>
</feature>
<dbReference type="NCBIfam" id="TIGR00492">
    <property type="entry name" value="alr"/>
    <property type="match status" value="1"/>
</dbReference>
<evidence type="ECO:0000256" key="3">
    <source>
        <dbReference type="ARBA" id="ARBA00023235"/>
    </source>
</evidence>
<feature type="active site" description="Proton acceptor; specific for D-alanine" evidence="4">
    <location>
        <position position="40"/>
    </location>
</feature>
<dbReference type="RefSeq" id="WP_116480364.1">
    <property type="nucleotide sequence ID" value="NZ_CAUPJO010000002.1"/>
</dbReference>
<comment type="function">
    <text evidence="4">Catalyzes the interconversion of L-alanine and D-alanine. May also act on other amino acids.</text>
</comment>
<evidence type="ECO:0000256" key="2">
    <source>
        <dbReference type="ARBA" id="ARBA00022898"/>
    </source>
</evidence>
<keyword evidence="2 4" id="KW-0663">Pyridoxal phosphate</keyword>
<dbReference type="HAMAP" id="MF_01201">
    <property type="entry name" value="Ala_racemase"/>
    <property type="match status" value="1"/>
</dbReference>
<keyword evidence="9" id="KW-1185">Reference proteome</keyword>
<evidence type="ECO:0000256" key="5">
    <source>
        <dbReference type="PIRSR" id="PIRSR600821-50"/>
    </source>
</evidence>
<sequence length="387" mass="43432">MNFDEIRPCWLEINLDNLKHNIHTIKESVKPGSEIMAVIKANAYNHDAVTVARELNTLGVHRFCVSILSEGLELRKAGITDPILLLNYIRDSEIKGAIENNLDMTVYDYEQAKLIDECAAELNKKAKIHIKVDTGMSRIGFLPGTVAFERILKILEMKNIICEGIFSHFATADVPNDQGNTRKQYEIFDSFVNSIESASGKKLKRHISNSGAIIDYPEYDLDYVRPGIIMYGYLPDPDIPHKMDLRPLMTLKALISNLKVLPEGSGISYGHSYVTRRITKVATIPLGYADGISRLLSNKLMVTVNDIKAPSIGSICMDQFMVDVTDIDDVKIGDEVVIFGHGKNDTDLTDMAKMMGTIHYEVMCSISRRIPRVYIKDGEISQIINYL</sequence>
<feature type="binding site" evidence="4 6">
    <location>
        <position position="138"/>
    </location>
    <ligand>
        <name>substrate</name>
    </ligand>
</feature>
<accession>A0A2U1E1Q5</accession>
<dbReference type="FunFam" id="3.20.20.10:FF:000002">
    <property type="entry name" value="Alanine racemase"/>
    <property type="match status" value="1"/>
</dbReference>
<proteinExistence type="inferred from homology"/>
<dbReference type="PANTHER" id="PTHR30511:SF0">
    <property type="entry name" value="ALANINE RACEMASE, CATABOLIC-RELATED"/>
    <property type="match status" value="1"/>
</dbReference>
<dbReference type="CDD" id="cd00430">
    <property type="entry name" value="PLPDE_III_AR"/>
    <property type="match status" value="1"/>
</dbReference>
<dbReference type="EC" id="5.1.1.1" evidence="4"/>
<evidence type="ECO:0000256" key="1">
    <source>
        <dbReference type="ARBA" id="ARBA00001933"/>
    </source>
</evidence>
<gene>
    <name evidence="8" type="ORF">C7381_10820</name>
</gene>
<evidence type="ECO:0000256" key="4">
    <source>
        <dbReference type="HAMAP-Rule" id="MF_01201"/>
    </source>
</evidence>
<dbReference type="Pfam" id="PF01168">
    <property type="entry name" value="Ala_racemase_N"/>
    <property type="match status" value="1"/>
</dbReference>
<comment type="cofactor">
    <cofactor evidence="1 4 5">
        <name>pyridoxal 5'-phosphate</name>
        <dbReference type="ChEBI" id="CHEBI:597326"/>
    </cofactor>
</comment>
<comment type="caution">
    <text evidence="8">The sequence shown here is derived from an EMBL/GenBank/DDBJ whole genome shotgun (WGS) entry which is preliminary data.</text>
</comment>
<protein>
    <recommendedName>
        <fullName evidence="4">Alanine racemase</fullName>
        <ecNumber evidence="4">5.1.1.1</ecNumber>
    </recommendedName>
</protein>
<dbReference type="GO" id="GO:0009252">
    <property type="term" value="P:peptidoglycan biosynthetic process"/>
    <property type="evidence" value="ECO:0007669"/>
    <property type="project" value="TreeGrafter"/>
</dbReference>
<dbReference type="Pfam" id="PF00842">
    <property type="entry name" value="Ala_racemase_C"/>
    <property type="match status" value="1"/>
</dbReference>
<dbReference type="SMART" id="SM01005">
    <property type="entry name" value="Ala_racemase_C"/>
    <property type="match status" value="1"/>
</dbReference>
<dbReference type="EMBL" id="QEKV01000008">
    <property type="protein sequence ID" value="PVY93886.1"/>
    <property type="molecule type" value="Genomic_DNA"/>
</dbReference>
<dbReference type="Proteomes" id="UP000245793">
    <property type="component" value="Unassembled WGS sequence"/>
</dbReference>
<dbReference type="PANTHER" id="PTHR30511">
    <property type="entry name" value="ALANINE RACEMASE"/>
    <property type="match status" value="1"/>
</dbReference>
<dbReference type="GO" id="GO:0005829">
    <property type="term" value="C:cytosol"/>
    <property type="evidence" value="ECO:0007669"/>
    <property type="project" value="TreeGrafter"/>
</dbReference>
<dbReference type="InterPro" id="IPR000821">
    <property type="entry name" value="Ala_racemase"/>
</dbReference>
<evidence type="ECO:0000313" key="9">
    <source>
        <dbReference type="Proteomes" id="UP000245793"/>
    </source>
</evidence>
<dbReference type="InterPro" id="IPR009006">
    <property type="entry name" value="Ala_racemase/Decarboxylase_C"/>
</dbReference>
<evidence type="ECO:0000256" key="6">
    <source>
        <dbReference type="PIRSR" id="PIRSR600821-52"/>
    </source>
</evidence>
<dbReference type="InterPro" id="IPR011079">
    <property type="entry name" value="Ala_racemase_C"/>
</dbReference>
<feature type="binding site" evidence="4 6">
    <location>
        <position position="317"/>
    </location>
    <ligand>
        <name>substrate</name>
    </ligand>
</feature>
<dbReference type="SUPFAM" id="SSF50621">
    <property type="entry name" value="Alanine racemase C-terminal domain-like"/>
    <property type="match status" value="1"/>
</dbReference>
<comment type="catalytic activity">
    <reaction evidence="4">
        <text>L-alanine = D-alanine</text>
        <dbReference type="Rhea" id="RHEA:20249"/>
        <dbReference type="ChEBI" id="CHEBI:57416"/>
        <dbReference type="ChEBI" id="CHEBI:57972"/>
        <dbReference type="EC" id="5.1.1.1"/>
    </reaction>
</comment>
<dbReference type="AlphaFoldDB" id="A0A2U1E1Q5"/>
<dbReference type="PRINTS" id="PR00992">
    <property type="entry name" value="ALARACEMASE"/>
</dbReference>
<evidence type="ECO:0000259" key="7">
    <source>
        <dbReference type="SMART" id="SM01005"/>
    </source>
</evidence>
<comment type="pathway">
    <text evidence="4">Amino-acid biosynthesis; D-alanine biosynthesis; D-alanine from L-alanine: step 1/1.</text>
</comment>
<organism evidence="8 9">
    <name type="scientific">Ezakiella coagulans</name>
    <dbReference type="NCBI Taxonomy" id="46507"/>
    <lineage>
        <taxon>Bacteria</taxon>
        <taxon>Bacillati</taxon>
        <taxon>Bacillota</taxon>
        <taxon>Tissierellia</taxon>
        <taxon>Ezakiella</taxon>
    </lineage>
</organism>
<dbReference type="SUPFAM" id="SSF51419">
    <property type="entry name" value="PLP-binding barrel"/>
    <property type="match status" value="1"/>
</dbReference>
<dbReference type="Gene3D" id="3.20.20.10">
    <property type="entry name" value="Alanine racemase"/>
    <property type="match status" value="1"/>
</dbReference>